<dbReference type="GO" id="GO:0007166">
    <property type="term" value="P:cell surface receptor signaling pathway"/>
    <property type="evidence" value="ECO:0007669"/>
    <property type="project" value="InterPro"/>
</dbReference>
<dbReference type="GO" id="GO:0016020">
    <property type="term" value="C:membrane"/>
    <property type="evidence" value="ECO:0007669"/>
    <property type="project" value="UniProtKB-SubCell"/>
</dbReference>
<comment type="subcellular location">
    <subcellularLocation>
        <location evidence="1">Membrane</location>
        <topology evidence="1">Multi-pass membrane protein</topology>
    </subcellularLocation>
</comment>
<feature type="transmembrane region" description="Helical" evidence="8">
    <location>
        <begin position="592"/>
        <end position="616"/>
    </location>
</feature>
<proteinExistence type="inferred from homology"/>
<evidence type="ECO:0000259" key="10">
    <source>
        <dbReference type="PROSITE" id="PS50261"/>
    </source>
</evidence>
<feature type="chain" id="PRO_5043463466" description="G-protein coupled receptors family 2 profile 2 domain-containing protein" evidence="9">
    <location>
        <begin position="20"/>
        <end position="883"/>
    </location>
</feature>
<protein>
    <recommendedName>
        <fullName evidence="10">G-protein coupled receptors family 2 profile 2 domain-containing protein</fullName>
    </recommendedName>
</protein>
<keyword evidence="9" id="KW-0732">Signal</keyword>
<keyword evidence="3 8" id="KW-0812">Transmembrane</keyword>
<evidence type="ECO:0000256" key="5">
    <source>
        <dbReference type="ARBA" id="ARBA00023040"/>
    </source>
</evidence>
<feature type="signal peptide" evidence="9">
    <location>
        <begin position="1"/>
        <end position="19"/>
    </location>
</feature>
<dbReference type="PANTHER" id="PTHR46953">
    <property type="entry name" value="G-PROTEIN COUPLED RECEPTOR MTH-LIKE 1-RELATED"/>
    <property type="match status" value="1"/>
</dbReference>
<feature type="transmembrane region" description="Helical" evidence="8">
    <location>
        <begin position="486"/>
        <end position="508"/>
    </location>
</feature>
<feature type="transmembrane region" description="Helical" evidence="8">
    <location>
        <begin position="739"/>
        <end position="761"/>
    </location>
</feature>
<dbReference type="Proteomes" id="UP001445076">
    <property type="component" value="Unassembled WGS sequence"/>
</dbReference>
<keyword evidence="5" id="KW-0675">Receptor</keyword>
<comment type="similarity">
    <text evidence="2">Belongs to the G-protein coupled receptor 2 family. Mth subfamily.</text>
</comment>
<feature type="region of interest" description="Disordered" evidence="7">
    <location>
        <begin position="75"/>
        <end position="97"/>
    </location>
</feature>
<name>A0AAW0WDM6_CHEQU</name>
<evidence type="ECO:0000256" key="7">
    <source>
        <dbReference type="SAM" id="MobiDB-lite"/>
    </source>
</evidence>
<dbReference type="GO" id="GO:0004930">
    <property type="term" value="F:G protein-coupled receptor activity"/>
    <property type="evidence" value="ECO:0007669"/>
    <property type="project" value="UniProtKB-KW"/>
</dbReference>
<dbReference type="Gene3D" id="1.20.1070.10">
    <property type="entry name" value="Rhodopsin 7-helix transmembrane proteins"/>
    <property type="match status" value="1"/>
</dbReference>
<feature type="domain" description="G-protein coupled receptors family 2 profile 2" evidence="10">
    <location>
        <begin position="483"/>
        <end position="761"/>
    </location>
</feature>
<feature type="region of interest" description="Disordered" evidence="7">
    <location>
        <begin position="23"/>
        <end position="51"/>
    </location>
</feature>
<evidence type="ECO:0000256" key="9">
    <source>
        <dbReference type="SAM" id="SignalP"/>
    </source>
</evidence>
<evidence type="ECO:0000256" key="1">
    <source>
        <dbReference type="ARBA" id="ARBA00004141"/>
    </source>
</evidence>
<keyword evidence="12" id="KW-1185">Reference proteome</keyword>
<feature type="transmembrane region" description="Helical" evidence="8">
    <location>
        <begin position="641"/>
        <end position="660"/>
    </location>
</feature>
<dbReference type="SUPFAM" id="SSF63877">
    <property type="entry name" value="Methuselah ectodomain"/>
    <property type="match status" value="1"/>
</dbReference>
<feature type="compositionally biased region" description="Polar residues" evidence="7">
    <location>
        <begin position="84"/>
        <end position="97"/>
    </location>
</feature>
<keyword evidence="6 8" id="KW-0472">Membrane</keyword>
<sequence length="883" mass="98013">MVTLSVAVVVLVIVGVDNSQSLEQVGTSSTALPPAGESSTDSALPTTDSYYPTPTEIHISSESVTQELINMPAALDKVTPEGDVSTSSPRRNGNTSTTQMVTMGTVAALTEAGALTSGNKTMIQQRADQLVQCHCGSQEVLMKGKCQPFPNVILIDTQLDNVRFVKKSVTELNVIVQDLDCNMKDDHREMMFTEGQFYLRTRGDIVLSDTAGYLSGLRINNYCVSHSLDEKGNLASILKACVPPPSIPRCCPVGEALSDGVCSITPSPPLLLPPLSAGPFKDSVQWPVIRNHYNPLNCTEDPMKTLLLGSEVSHLVALPTGVIHTWVLSEDTAERKYTFPPEFCVDGRENLDGSLTYTANLCYSNPEERHHRICDGNICVRKCCNYGQIMDTSLHRCVHYNNTTFTPPINITQPYKTVFGFPLCVPQTQVTNFTLDETGHLIYPGRILPSTDYCIDTFHDGKGKIEDSGLACLSVLSEWDKIRVTLLPACHIISLVFLCLTVLCYIKVPELLNNGGWYQLWHVLSLMVAYACTLCQRIFNRHLNDLTCVILALVMQLGYLAAFFWLSVLCFEVWRKVKSLSKYLPSTAMPVWVYPLFAFGGPFMIGIITACMQYLAPDNVPGILKPYIGEAKCWFRGELELFLYFYGPITVLFACNIGFIGHTYWNFRKFDNNTAVLRNFTNDKPVGDAKTTARPSLEHTHRRRNYISDFKQQFSLLVLMSTCWVAEILSWKIPPPEMWAVTDIMNTLQGFFIFLIFLANASKRKHLKNKYPGLFVVVKHFKLIFQKTKSFICGNDDSDVVLCHVSGITSQVSRKISGSSIVSNISTLTSSLNMSSDSSFHVTSSAKSNRKRPPSVSETENGIVVISHSSLCFTPSSESDTSL</sequence>
<dbReference type="InterPro" id="IPR000832">
    <property type="entry name" value="GPCR_2_secretin-like"/>
</dbReference>
<accession>A0AAW0WDM6</accession>
<organism evidence="11 12">
    <name type="scientific">Cherax quadricarinatus</name>
    <name type="common">Australian red claw crayfish</name>
    <dbReference type="NCBI Taxonomy" id="27406"/>
    <lineage>
        <taxon>Eukaryota</taxon>
        <taxon>Metazoa</taxon>
        <taxon>Ecdysozoa</taxon>
        <taxon>Arthropoda</taxon>
        <taxon>Crustacea</taxon>
        <taxon>Multicrustacea</taxon>
        <taxon>Malacostraca</taxon>
        <taxon>Eumalacostraca</taxon>
        <taxon>Eucarida</taxon>
        <taxon>Decapoda</taxon>
        <taxon>Pleocyemata</taxon>
        <taxon>Astacidea</taxon>
        <taxon>Parastacoidea</taxon>
        <taxon>Parastacidae</taxon>
        <taxon>Cherax</taxon>
    </lineage>
</organism>
<keyword evidence="4 8" id="KW-1133">Transmembrane helix</keyword>
<dbReference type="CDD" id="cd15039">
    <property type="entry name" value="7tmB3_Methuselah-like"/>
    <property type="match status" value="1"/>
</dbReference>
<evidence type="ECO:0000313" key="11">
    <source>
        <dbReference type="EMBL" id="KAK8725547.1"/>
    </source>
</evidence>
<evidence type="ECO:0000256" key="8">
    <source>
        <dbReference type="SAM" id="Phobius"/>
    </source>
</evidence>
<evidence type="ECO:0000256" key="2">
    <source>
        <dbReference type="ARBA" id="ARBA00008979"/>
    </source>
</evidence>
<comment type="caution">
    <text evidence="11">The sequence shown here is derived from an EMBL/GenBank/DDBJ whole genome shotgun (WGS) entry which is preliminary data.</text>
</comment>
<keyword evidence="5" id="KW-0297">G-protein coupled receptor</keyword>
<dbReference type="AlphaFoldDB" id="A0AAW0WDM6"/>
<dbReference type="Pfam" id="PF00002">
    <property type="entry name" value="7tm_2"/>
    <property type="match status" value="1"/>
</dbReference>
<feature type="transmembrane region" description="Helical" evidence="8">
    <location>
        <begin position="551"/>
        <end position="571"/>
    </location>
</feature>
<evidence type="ECO:0000256" key="4">
    <source>
        <dbReference type="ARBA" id="ARBA00022989"/>
    </source>
</evidence>
<dbReference type="PROSITE" id="PS50261">
    <property type="entry name" value="G_PROTEIN_RECEP_F2_4"/>
    <property type="match status" value="1"/>
</dbReference>
<reference evidence="11 12" key="1">
    <citation type="journal article" date="2024" name="BMC Genomics">
        <title>Genome assembly of redclaw crayfish (Cherax quadricarinatus) provides insights into its immune adaptation and hypoxia tolerance.</title>
        <authorList>
            <person name="Liu Z."/>
            <person name="Zheng J."/>
            <person name="Li H."/>
            <person name="Fang K."/>
            <person name="Wang S."/>
            <person name="He J."/>
            <person name="Zhou D."/>
            <person name="Weng S."/>
            <person name="Chi M."/>
            <person name="Gu Z."/>
            <person name="He J."/>
            <person name="Li F."/>
            <person name="Wang M."/>
        </authorList>
    </citation>
    <scope>NUCLEOTIDE SEQUENCE [LARGE SCALE GENOMIC DNA]</scope>
    <source>
        <strain evidence="11">ZL_2023a</strain>
    </source>
</reference>
<evidence type="ECO:0000313" key="12">
    <source>
        <dbReference type="Proteomes" id="UP001445076"/>
    </source>
</evidence>
<dbReference type="PANTHER" id="PTHR46953:SF1">
    <property type="entry name" value="G-PROTEIN COUPLED RECEPTOR MTH-LIKE 1-RELATED"/>
    <property type="match status" value="1"/>
</dbReference>
<gene>
    <name evidence="11" type="ORF">OTU49_010615</name>
</gene>
<evidence type="ECO:0000256" key="6">
    <source>
        <dbReference type="ARBA" id="ARBA00023136"/>
    </source>
</evidence>
<evidence type="ECO:0000256" key="3">
    <source>
        <dbReference type="ARBA" id="ARBA00022692"/>
    </source>
</evidence>
<dbReference type="EMBL" id="JARKIK010000082">
    <property type="protein sequence ID" value="KAK8725547.1"/>
    <property type="molecule type" value="Genomic_DNA"/>
</dbReference>
<dbReference type="InterPro" id="IPR052808">
    <property type="entry name" value="GPCR_Mth-like"/>
</dbReference>
<dbReference type="InterPro" id="IPR017981">
    <property type="entry name" value="GPCR_2-like_7TM"/>
</dbReference>
<keyword evidence="5" id="KW-0807">Transducer</keyword>
<dbReference type="InterPro" id="IPR036272">
    <property type="entry name" value="Methuselah_N_sf"/>
</dbReference>